<keyword evidence="5 9" id="KW-0238">DNA-binding</keyword>
<dbReference type="SUPFAM" id="SSF46894">
    <property type="entry name" value="C-terminal effector domain of the bipartite response regulators"/>
    <property type="match status" value="1"/>
</dbReference>
<organism evidence="12 13">
    <name type="scientific">Anaerosporobacter mobilis DSM 15930</name>
    <dbReference type="NCBI Taxonomy" id="1120996"/>
    <lineage>
        <taxon>Bacteria</taxon>
        <taxon>Bacillati</taxon>
        <taxon>Bacillota</taxon>
        <taxon>Clostridia</taxon>
        <taxon>Lachnospirales</taxon>
        <taxon>Lachnospiraceae</taxon>
        <taxon>Anaerosporobacter</taxon>
    </lineage>
</organism>
<dbReference type="InterPro" id="IPR001867">
    <property type="entry name" value="OmpR/PhoB-type_DNA-bd"/>
</dbReference>
<sequence>MRILLIEDDEQLCFSTAYQLQNHGFHVDTCMDGEDALLFMNQNIYDLILLDRMLPHIDGIALLKKLRAQNNSTPVIILTALGELSDKIIGLDAGADDYMIKPFAMEELLARIRSINRRPRQWTDTDTLTYNDIIYSPSTNSLSGPIGTCTLSKKEGSLLEFFLRNYSQILPRTTLLTKVWGPYAEIEDGNLDNYIHFIRRRLKTVSTTTTIKTHRGVGYRLEGPHE</sequence>
<evidence type="ECO:0000313" key="13">
    <source>
        <dbReference type="Proteomes" id="UP000184038"/>
    </source>
</evidence>
<keyword evidence="4" id="KW-0805">Transcription regulation</keyword>
<accession>A0A1M7LF77</accession>
<dbReference type="InterPro" id="IPR001789">
    <property type="entry name" value="Sig_transdc_resp-reg_receiver"/>
</dbReference>
<dbReference type="SUPFAM" id="SSF52172">
    <property type="entry name" value="CheY-like"/>
    <property type="match status" value="1"/>
</dbReference>
<dbReference type="OrthoDB" id="9790442at2"/>
<dbReference type="InterPro" id="IPR016032">
    <property type="entry name" value="Sig_transdc_resp-reg_C-effctor"/>
</dbReference>
<evidence type="ECO:0000256" key="5">
    <source>
        <dbReference type="ARBA" id="ARBA00023125"/>
    </source>
</evidence>
<name>A0A1M7LF77_9FIRM</name>
<evidence type="ECO:0000259" key="11">
    <source>
        <dbReference type="PROSITE" id="PS51755"/>
    </source>
</evidence>
<keyword evidence="2 8" id="KW-0597">Phosphoprotein</keyword>
<dbReference type="PANTHER" id="PTHR48111:SF22">
    <property type="entry name" value="REGULATOR OF RPOS"/>
    <property type="match status" value="1"/>
</dbReference>
<feature type="modified residue" description="4-aspartylphosphate" evidence="8">
    <location>
        <position position="51"/>
    </location>
</feature>
<dbReference type="PROSITE" id="PS51755">
    <property type="entry name" value="OMPR_PHOB"/>
    <property type="match status" value="1"/>
</dbReference>
<protein>
    <recommendedName>
        <fullName evidence="1">Stage 0 sporulation protein A homolog</fullName>
    </recommendedName>
</protein>
<proteinExistence type="predicted"/>
<dbReference type="SMART" id="SM00862">
    <property type="entry name" value="Trans_reg_C"/>
    <property type="match status" value="1"/>
</dbReference>
<dbReference type="GO" id="GO:0006355">
    <property type="term" value="P:regulation of DNA-templated transcription"/>
    <property type="evidence" value="ECO:0007669"/>
    <property type="project" value="InterPro"/>
</dbReference>
<evidence type="ECO:0000256" key="7">
    <source>
        <dbReference type="ARBA" id="ARBA00024867"/>
    </source>
</evidence>
<dbReference type="InterPro" id="IPR039420">
    <property type="entry name" value="WalR-like"/>
</dbReference>
<dbReference type="STRING" id="1120996.SAMN02746066_03227"/>
<dbReference type="AlphaFoldDB" id="A0A1M7LF77"/>
<dbReference type="Gene3D" id="3.40.50.2300">
    <property type="match status" value="1"/>
</dbReference>
<keyword evidence="6" id="KW-0804">Transcription</keyword>
<dbReference type="InterPro" id="IPR011006">
    <property type="entry name" value="CheY-like_superfamily"/>
</dbReference>
<evidence type="ECO:0000259" key="10">
    <source>
        <dbReference type="PROSITE" id="PS50110"/>
    </source>
</evidence>
<gene>
    <name evidence="12" type="ORF">SAMN02746066_03227</name>
</gene>
<dbReference type="PROSITE" id="PS50110">
    <property type="entry name" value="RESPONSE_REGULATORY"/>
    <property type="match status" value="1"/>
</dbReference>
<dbReference type="RefSeq" id="WP_073289430.1">
    <property type="nucleotide sequence ID" value="NZ_FRCP01000016.1"/>
</dbReference>
<keyword evidence="3" id="KW-0902">Two-component regulatory system</keyword>
<dbReference type="GO" id="GO:0032993">
    <property type="term" value="C:protein-DNA complex"/>
    <property type="evidence" value="ECO:0007669"/>
    <property type="project" value="TreeGrafter"/>
</dbReference>
<comment type="function">
    <text evidence="7">May play the central regulatory role in sporulation. It may be an element of the effector pathway responsible for the activation of sporulation genes in response to nutritional stress. Spo0A may act in concert with spo0H (a sigma factor) to control the expression of some genes that are critical to the sporulation process.</text>
</comment>
<dbReference type="GO" id="GO:0000156">
    <property type="term" value="F:phosphorelay response regulator activity"/>
    <property type="evidence" value="ECO:0007669"/>
    <property type="project" value="TreeGrafter"/>
</dbReference>
<dbReference type="SMART" id="SM00448">
    <property type="entry name" value="REC"/>
    <property type="match status" value="1"/>
</dbReference>
<dbReference type="FunFam" id="3.40.50.2300:FF:000002">
    <property type="entry name" value="DNA-binding response regulator PhoP"/>
    <property type="match status" value="1"/>
</dbReference>
<evidence type="ECO:0000256" key="8">
    <source>
        <dbReference type="PROSITE-ProRule" id="PRU00169"/>
    </source>
</evidence>
<evidence type="ECO:0000313" key="12">
    <source>
        <dbReference type="EMBL" id="SHM76687.1"/>
    </source>
</evidence>
<keyword evidence="13" id="KW-1185">Reference proteome</keyword>
<evidence type="ECO:0000256" key="4">
    <source>
        <dbReference type="ARBA" id="ARBA00023015"/>
    </source>
</evidence>
<feature type="domain" description="OmpR/PhoB-type" evidence="11">
    <location>
        <begin position="125"/>
        <end position="223"/>
    </location>
</feature>
<dbReference type="GO" id="GO:0000976">
    <property type="term" value="F:transcription cis-regulatory region binding"/>
    <property type="evidence" value="ECO:0007669"/>
    <property type="project" value="TreeGrafter"/>
</dbReference>
<reference evidence="12 13" key="1">
    <citation type="submission" date="2016-11" db="EMBL/GenBank/DDBJ databases">
        <authorList>
            <person name="Jaros S."/>
            <person name="Januszkiewicz K."/>
            <person name="Wedrychowicz H."/>
        </authorList>
    </citation>
    <scope>NUCLEOTIDE SEQUENCE [LARGE SCALE GENOMIC DNA]</scope>
    <source>
        <strain evidence="12 13">DSM 15930</strain>
    </source>
</reference>
<evidence type="ECO:0000256" key="3">
    <source>
        <dbReference type="ARBA" id="ARBA00023012"/>
    </source>
</evidence>
<dbReference type="Pfam" id="PF00072">
    <property type="entry name" value="Response_reg"/>
    <property type="match status" value="1"/>
</dbReference>
<dbReference type="Pfam" id="PF00486">
    <property type="entry name" value="Trans_reg_C"/>
    <property type="match status" value="1"/>
</dbReference>
<feature type="DNA-binding region" description="OmpR/PhoB-type" evidence="9">
    <location>
        <begin position="125"/>
        <end position="223"/>
    </location>
</feature>
<evidence type="ECO:0000256" key="9">
    <source>
        <dbReference type="PROSITE-ProRule" id="PRU01091"/>
    </source>
</evidence>
<dbReference type="Gene3D" id="1.10.10.10">
    <property type="entry name" value="Winged helix-like DNA-binding domain superfamily/Winged helix DNA-binding domain"/>
    <property type="match status" value="1"/>
</dbReference>
<dbReference type="EMBL" id="FRCP01000016">
    <property type="protein sequence ID" value="SHM76687.1"/>
    <property type="molecule type" value="Genomic_DNA"/>
</dbReference>
<evidence type="ECO:0000256" key="1">
    <source>
        <dbReference type="ARBA" id="ARBA00018672"/>
    </source>
</evidence>
<dbReference type="GO" id="GO:0005829">
    <property type="term" value="C:cytosol"/>
    <property type="evidence" value="ECO:0007669"/>
    <property type="project" value="TreeGrafter"/>
</dbReference>
<dbReference type="Proteomes" id="UP000184038">
    <property type="component" value="Unassembled WGS sequence"/>
</dbReference>
<evidence type="ECO:0000256" key="6">
    <source>
        <dbReference type="ARBA" id="ARBA00023163"/>
    </source>
</evidence>
<evidence type="ECO:0000256" key="2">
    <source>
        <dbReference type="ARBA" id="ARBA00022553"/>
    </source>
</evidence>
<dbReference type="InterPro" id="IPR036388">
    <property type="entry name" value="WH-like_DNA-bd_sf"/>
</dbReference>
<feature type="domain" description="Response regulatory" evidence="10">
    <location>
        <begin position="2"/>
        <end position="116"/>
    </location>
</feature>
<dbReference type="PANTHER" id="PTHR48111">
    <property type="entry name" value="REGULATOR OF RPOS"/>
    <property type="match status" value="1"/>
</dbReference>
<dbReference type="CDD" id="cd00383">
    <property type="entry name" value="trans_reg_C"/>
    <property type="match status" value="1"/>
</dbReference>